<sequence>MDRHRGDRSGDRFGDRPLDRTGDGGRQSRMSSRWSSGSPTNQNHRYPRGGAVGGEGFSSGRYHPYRGQEDYTSVVAVGVGPGFRGGPGFRDGPGGFVGNQIPMGGNKRGFTGRGGSPDYGEGNKFAKLFIGSVPKTATEDDIRPLFEAHGDVIEVALIKDRKTGLQQGRFGSSL</sequence>
<organism evidence="4 5">
    <name type="scientific">Vanilla planifolia</name>
    <name type="common">Vanilla</name>
    <dbReference type="NCBI Taxonomy" id="51239"/>
    <lineage>
        <taxon>Eukaryota</taxon>
        <taxon>Viridiplantae</taxon>
        <taxon>Streptophyta</taxon>
        <taxon>Embryophyta</taxon>
        <taxon>Tracheophyta</taxon>
        <taxon>Spermatophyta</taxon>
        <taxon>Magnoliopsida</taxon>
        <taxon>Liliopsida</taxon>
        <taxon>Asparagales</taxon>
        <taxon>Orchidaceae</taxon>
        <taxon>Vanilloideae</taxon>
        <taxon>Vanilleae</taxon>
        <taxon>Vanilla</taxon>
    </lineage>
</organism>
<dbReference type="AlphaFoldDB" id="A0A835UKG1"/>
<protein>
    <recommendedName>
        <fullName evidence="3">RRM domain-containing protein</fullName>
    </recommendedName>
</protein>
<gene>
    <name evidence="4" type="ORF">HPP92_020089</name>
</gene>
<keyword evidence="1" id="KW-0694">RNA-binding</keyword>
<dbReference type="EMBL" id="JADCNL010000010">
    <property type="protein sequence ID" value="KAG0464020.1"/>
    <property type="molecule type" value="Genomic_DNA"/>
</dbReference>
<comment type="caution">
    <text evidence="4">The sequence shown here is derived from an EMBL/GenBank/DDBJ whole genome shotgun (WGS) entry which is preliminary data.</text>
</comment>
<evidence type="ECO:0000256" key="1">
    <source>
        <dbReference type="PROSITE-ProRule" id="PRU00176"/>
    </source>
</evidence>
<proteinExistence type="predicted"/>
<dbReference type="Proteomes" id="UP000636800">
    <property type="component" value="Chromosome 10"/>
</dbReference>
<dbReference type="SUPFAM" id="SSF54928">
    <property type="entry name" value="RNA-binding domain, RBD"/>
    <property type="match status" value="1"/>
</dbReference>
<dbReference type="InterPro" id="IPR012677">
    <property type="entry name" value="Nucleotide-bd_a/b_plait_sf"/>
</dbReference>
<evidence type="ECO:0000313" key="4">
    <source>
        <dbReference type="EMBL" id="KAG0464020.1"/>
    </source>
</evidence>
<reference evidence="4 5" key="1">
    <citation type="journal article" date="2020" name="Nat. Food">
        <title>A phased Vanilla planifolia genome enables genetic improvement of flavour and production.</title>
        <authorList>
            <person name="Hasing T."/>
            <person name="Tang H."/>
            <person name="Brym M."/>
            <person name="Khazi F."/>
            <person name="Huang T."/>
            <person name="Chambers A.H."/>
        </authorList>
    </citation>
    <scope>NUCLEOTIDE SEQUENCE [LARGE SCALE GENOMIC DNA]</scope>
    <source>
        <tissue evidence="4">Leaf</tissue>
    </source>
</reference>
<evidence type="ECO:0000256" key="2">
    <source>
        <dbReference type="SAM" id="MobiDB-lite"/>
    </source>
</evidence>
<dbReference type="Gene3D" id="3.30.70.330">
    <property type="match status" value="1"/>
</dbReference>
<dbReference type="InterPro" id="IPR035979">
    <property type="entry name" value="RBD_domain_sf"/>
</dbReference>
<feature type="compositionally biased region" description="Basic and acidic residues" evidence="2">
    <location>
        <begin position="1"/>
        <end position="23"/>
    </location>
</feature>
<feature type="region of interest" description="Disordered" evidence="2">
    <location>
        <begin position="1"/>
        <end position="64"/>
    </location>
</feature>
<feature type="compositionally biased region" description="Low complexity" evidence="2">
    <location>
        <begin position="27"/>
        <end position="38"/>
    </location>
</feature>
<dbReference type="InterPro" id="IPR000504">
    <property type="entry name" value="RRM_dom"/>
</dbReference>
<feature type="domain" description="RRM" evidence="3">
    <location>
        <begin position="126"/>
        <end position="168"/>
    </location>
</feature>
<dbReference type="Pfam" id="PF00076">
    <property type="entry name" value="RRM_1"/>
    <property type="match status" value="1"/>
</dbReference>
<accession>A0A835UKG1</accession>
<keyword evidence="5" id="KW-1185">Reference proteome</keyword>
<dbReference type="GO" id="GO:0003723">
    <property type="term" value="F:RNA binding"/>
    <property type="evidence" value="ECO:0007669"/>
    <property type="project" value="UniProtKB-UniRule"/>
</dbReference>
<dbReference type="OrthoDB" id="6077919at2759"/>
<name>A0A835UKG1_VANPL</name>
<dbReference type="PROSITE" id="PS50102">
    <property type="entry name" value="RRM"/>
    <property type="match status" value="1"/>
</dbReference>
<evidence type="ECO:0000259" key="3">
    <source>
        <dbReference type="PROSITE" id="PS50102"/>
    </source>
</evidence>
<evidence type="ECO:0000313" key="5">
    <source>
        <dbReference type="Proteomes" id="UP000636800"/>
    </source>
</evidence>